<keyword evidence="11" id="KW-0868">Chloride</keyword>
<evidence type="ECO:0000313" key="15">
    <source>
        <dbReference type="EMBL" id="KAL3807925.1"/>
    </source>
</evidence>
<evidence type="ECO:0000256" key="3">
    <source>
        <dbReference type="ARBA" id="ARBA00022448"/>
    </source>
</evidence>
<sequence>MNAYIIQLMSELPRFGHGSEISKLASNDPKDQTDYLVGLLAVSFFVICLFIFWAAAIVSCKCMGGQRVGLCAGRVRVECDDKGQVVIPSYLWKIRCTFIFFGCCMLALCKALAGPGLASTKTTSKSIRKLSQSVNSLTTEGMIILDSVERAKWSICKLDVQSIMMVGQTCPQSKYITEILSASSIKGIDEDFDRLKEQMQTIDLEGIRQHIDYIVDGTEHIETVVTAFDENDWIIRMFVLILGGLTAFVIFAACSAWSGICQHFSALTCMLELYILPTFALVIICCWVATSVLAFLSIFNSGTCKTSNVLTKMSDLISCDLTRHFSDFCSGNSLQSGPAGTVISMLEERGIASNDMIFTAFKYYQSSCTNDDPIIQLYQYEDYLQSGISWVNQFLAKIYDVEIDETDFFCVTELSSLIERIGLVEESLELLLGTLRSFFELANCSKMSTLYRLAFEEVACTDLCGMFALLFLIVFTTGVIGLVLFMLRAGLYPCKMVFPFSSLDKEEYELEEYRAYLQDDNIALSTESTTSETSSEASDTGISLNSSTILSPSGKEPRSHHKDLKRGFMSKDDENQLSPPDSRLAFDQSQIYPPNANDTSASDSSDKCKPLSPHTSMHSIEKRSGRCTNVDPSLVNLAMRQHKWIDYFACFVSSPTKIGNRSGDKSE</sequence>
<evidence type="ECO:0000256" key="2">
    <source>
        <dbReference type="ARBA" id="ARBA00009849"/>
    </source>
</evidence>
<evidence type="ECO:0000256" key="10">
    <source>
        <dbReference type="ARBA" id="ARBA00023180"/>
    </source>
</evidence>
<feature type="transmembrane region" description="Helical" evidence="14">
    <location>
        <begin position="98"/>
        <end position="118"/>
    </location>
</feature>
<evidence type="ECO:0000256" key="8">
    <source>
        <dbReference type="ARBA" id="ARBA00023136"/>
    </source>
</evidence>
<feature type="compositionally biased region" description="Polar residues" evidence="13">
    <location>
        <begin position="537"/>
        <end position="551"/>
    </location>
</feature>
<feature type="transmembrane region" description="Helical" evidence="14">
    <location>
        <begin position="35"/>
        <end position="58"/>
    </location>
</feature>
<keyword evidence="4" id="KW-1003">Cell membrane</keyword>
<evidence type="ECO:0000256" key="5">
    <source>
        <dbReference type="ARBA" id="ARBA00022692"/>
    </source>
</evidence>
<keyword evidence="16" id="KW-1185">Reference proteome</keyword>
<dbReference type="GO" id="GO:0034707">
    <property type="term" value="C:chloride channel complex"/>
    <property type="evidence" value="ECO:0007669"/>
    <property type="project" value="UniProtKB-KW"/>
</dbReference>
<evidence type="ECO:0000256" key="11">
    <source>
        <dbReference type="ARBA" id="ARBA00023214"/>
    </source>
</evidence>
<comment type="subcellular location">
    <subcellularLocation>
        <location evidence="1">Cell membrane</location>
        <topology evidence="1">Multi-pass membrane protein</topology>
    </subcellularLocation>
</comment>
<evidence type="ECO:0000256" key="12">
    <source>
        <dbReference type="ARBA" id="ARBA00023303"/>
    </source>
</evidence>
<accession>A0ABD3R4K7</accession>
<comment type="caution">
    <text evidence="15">The sequence shown here is derived from an EMBL/GenBank/DDBJ whole genome shotgun (WGS) entry which is preliminary data.</text>
</comment>
<evidence type="ECO:0000256" key="14">
    <source>
        <dbReference type="SAM" id="Phobius"/>
    </source>
</evidence>
<keyword evidence="8 14" id="KW-0472">Membrane</keyword>
<keyword evidence="10" id="KW-0325">Glycoprotein</keyword>
<evidence type="ECO:0000256" key="1">
    <source>
        <dbReference type="ARBA" id="ARBA00004651"/>
    </source>
</evidence>
<keyword evidence="6 14" id="KW-1133">Transmembrane helix</keyword>
<keyword evidence="9" id="KW-0869">Chloride channel</keyword>
<dbReference type="GO" id="GO:0005254">
    <property type="term" value="F:chloride channel activity"/>
    <property type="evidence" value="ECO:0007669"/>
    <property type="project" value="UniProtKB-KW"/>
</dbReference>
<keyword evidence="3" id="KW-0813">Transport</keyword>
<evidence type="ECO:0008006" key="17">
    <source>
        <dbReference type="Google" id="ProtNLM"/>
    </source>
</evidence>
<dbReference type="Proteomes" id="UP001530377">
    <property type="component" value="Unassembled WGS sequence"/>
</dbReference>
<feature type="transmembrane region" description="Helical" evidence="14">
    <location>
        <begin position="273"/>
        <end position="299"/>
    </location>
</feature>
<evidence type="ECO:0000256" key="4">
    <source>
        <dbReference type="ARBA" id="ARBA00022475"/>
    </source>
</evidence>
<evidence type="ECO:0000256" key="13">
    <source>
        <dbReference type="SAM" id="MobiDB-lite"/>
    </source>
</evidence>
<gene>
    <name evidence="15" type="ORF">ACHAXA_000364</name>
</gene>
<feature type="transmembrane region" description="Helical" evidence="14">
    <location>
        <begin position="233"/>
        <end position="261"/>
    </location>
</feature>
<dbReference type="GO" id="GO:0005886">
    <property type="term" value="C:plasma membrane"/>
    <property type="evidence" value="ECO:0007669"/>
    <property type="project" value="UniProtKB-SubCell"/>
</dbReference>
<comment type="similarity">
    <text evidence="2">Belongs to the tweety family.</text>
</comment>
<proteinExistence type="inferred from homology"/>
<evidence type="ECO:0000256" key="9">
    <source>
        <dbReference type="ARBA" id="ARBA00023173"/>
    </source>
</evidence>
<name>A0ABD3R4K7_9STRA</name>
<feature type="transmembrane region" description="Helical" evidence="14">
    <location>
        <begin position="466"/>
        <end position="487"/>
    </location>
</feature>
<protein>
    <recommendedName>
        <fullName evidence="17">Protein tweety homolog</fullName>
    </recommendedName>
</protein>
<dbReference type="AlphaFoldDB" id="A0ABD3R4K7"/>
<keyword evidence="12" id="KW-0407">Ion channel</keyword>
<dbReference type="InterPro" id="IPR006990">
    <property type="entry name" value="Tweety"/>
</dbReference>
<feature type="compositionally biased region" description="Basic and acidic residues" evidence="13">
    <location>
        <begin position="565"/>
        <end position="574"/>
    </location>
</feature>
<dbReference type="PANTHER" id="PTHR12424:SF19">
    <property type="entry name" value="INTEGRASE ZINC-BINDING DOMAIN-CONTAINING PROTEIN"/>
    <property type="match status" value="1"/>
</dbReference>
<keyword evidence="5 14" id="KW-0812">Transmembrane</keyword>
<evidence type="ECO:0000256" key="7">
    <source>
        <dbReference type="ARBA" id="ARBA00023065"/>
    </source>
</evidence>
<keyword evidence="7" id="KW-0406">Ion transport</keyword>
<feature type="region of interest" description="Disordered" evidence="13">
    <location>
        <begin position="527"/>
        <end position="627"/>
    </location>
</feature>
<dbReference type="EMBL" id="JALLPB020000568">
    <property type="protein sequence ID" value="KAL3807925.1"/>
    <property type="molecule type" value="Genomic_DNA"/>
</dbReference>
<evidence type="ECO:0000313" key="16">
    <source>
        <dbReference type="Proteomes" id="UP001530377"/>
    </source>
</evidence>
<evidence type="ECO:0000256" key="6">
    <source>
        <dbReference type="ARBA" id="ARBA00022989"/>
    </source>
</evidence>
<dbReference type="PANTHER" id="PTHR12424">
    <property type="entry name" value="TWEETY-RELATED"/>
    <property type="match status" value="1"/>
</dbReference>
<reference evidence="15 16" key="1">
    <citation type="submission" date="2024-10" db="EMBL/GenBank/DDBJ databases">
        <title>Updated reference genomes for cyclostephanoid diatoms.</title>
        <authorList>
            <person name="Roberts W.R."/>
            <person name="Alverson A.J."/>
        </authorList>
    </citation>
    <scope>NUCLEOTIDE SEQUENCE [LARGE SCALE GENOMIC DNA]</scope>
    <source>
        <strain evidence="15 16">AJA228-03</strain>
    </source>
</reference>
<organism evidence="15 16">
    <name type="scientific">Cyclostephanos tholiformis</name>
    <dbReference type="NCBI Taxonomy" id="382380"/>
    <lineage>
        <taxon>Eukaryota</taxon>
        <taxon>Sar</taxon>
        <taxon>Stramenopiles</taxon>
        <taxon>Ochrophyta</taxon>
        <taxon>Bacillariophyta</taxon>
        <taxon>Coscinodiscophyceae</taxon>
        <taxon>Thalassiosirophycidae</taxon>
        <taxon>Stephanodiscales</taxon>
        <taxon>Stephanodiscaceae</taxon>
        <taxon>Cyclostephanos</taxon>
    </lineage>
</organism>
<feature type="compositionally biased region" description="Low complexity" evidence="13">
    <location>
        <begin position="527"/>
        <end position="536"/>
    </location>
</feature>